<keyword evidence="3" id="KW-1185">Reference proteome</keyword>
<sequence length="115" mass="12895">MTSFAQGLWVLQGMMWVNLLHVVENTAIPLLKVTTGAVPNHSSETKRSDDDAGAIHVDISTLPITDPWPAIPMKFGEGYAIDHYVYVGLWTFQPCRKRPKHENECMGPNLLHARL</sequence>
<organism evidence="2 3">
    <name type="scientific">Aphanomyces astaci</name>
    <name type="common">Crayfish plague agent</name>
    <dbReference type="NCBI Taxonomy" id="112090"/>
    <lineage>
        <taxon>Eukaryota</taxon>
        <taxon>Sar</taxon>
        <taxon>Stramenopiles</taxon>
        <taxon>Oomycota</taxon>
        <taxon>Saprolegniomycetes</taxon>
        <taxon>Saprolegniales</taxon>
        <taxon>Verrucalvaceae</taxon>
        <taxon>Aphanomyces</taxon>
    </lineage>
</organism>
<reference evidence="2" key="1">
    <citation type="submission" date="2018-07" db="EMBL/GenBank/DDBJ databases">
        <title>Annotation of Aphanomyces astaci genome assembly.</title>
        <authorList>
            <person name="Studholme D.J."/>
        </authorList>
    </citation>
    <scope>NUCLEOTIDE SEQUENCE [LARGE SCALE GENOMIC DNA]</scope>
    <source>
        <strain evidence="2">Pc</strain>
    </source>
</reference>
<proteinExistence type="predicted"/>
<feature type="signal peptide" evidence="1">
    <location>
        <begin position="1"/>
        <end position="25"/>
    </location>
</feature>
<comment type="caution">
    <text evidence="2">The sequence shown here is derived from an EMBL/GenBank/DDBJ whole genome shotgun (WGS) entry which is preliminary data.</text>
</comment>
<protein>
    <submittedName>
        <fullName evidence="2">Uncharacterized protein</fullName>
    </submittedName>
</protein>
<evidence type="ECO:0000256" key="1">
    <source>
        <dbReference type="SAM" id="SignalP"/>
    </source>
</evidence>
<accession>A0A3R7XPJ7</accession>
<gene>
    <name evidence="2" type="ORF">B5M09_001129</name>
</gene>
<feature type="chain" id="PRO_5018713611" evidence="1">
    <location>
        <begin position="26"/>
        <end position="115"/>
    </location>
</feature>
<evidence type="ECO:0000313" key="2">
    <source>
        <dbReference type="EMBL" id="RQM19774.1"/>
    </source>
</evidence>
<dbReference type="Proteomes" id="UP000284702">
    <property type="component" value="Unassembled WGS sequence"/>
</dbReference>
<dbReference type="EMBL" id="MZMZ02004169">
    <property type="protein sequence ID" value="RQM19774.1"/>
    <property type="molecule type" value="Genomic_DNA"/>
</dbReference>
<evidence type="ECO:0000313" key="3">
    <source>
        <dbReference type="Proteomes" id="UP000284702"/>
    </source>
</evidence>
<keyword evidence="1" id="KW-0732">Signal</keyword>
<name>A0A3R7XPJ7_APHAT</name>
<dbReference type="AlphaFoldDB" id="A0A3R7XPJ7"/>